<evidence type="ECO:0000313" key="8">
    <source>
        <dbReference type="EMBL" id="MBI5250852.1"/>
    </source>
</evidence>
<keyword evidence="2" id="KW-0479">Metal-binding</keyword>
<feature type="transmembrane region" description="Helical" evidence="6">
    <location>
        <begin position="127"/>
        <end position="148"/>
    </location>
</feature>
<organism evidence="8 9">
    <name type="scientific">Desulfomonile tiedjei</name>
    <dbReference type="NCBI Taxonomy" id="2358"/>
    <lineage>
        <taxon>Bacteria</taxon>
        <taxon>Pseudomonadati</taxon>
        <taxon>Thermodesulfobacteriota</taxon>
        <taxon>Desulfomonilia</taxon>
        <taxon>Desulfomonilales</taxon>
        <taxon>Desulfomonilaceae</taxon>
        <taxon>Desulfomonile</taxon>
    </lineage>
</organism>
<keyword evidence="5" id="KW-0411">Iron-sulfur</keyword>
<feature type="transmembrane region" description="Helical" evidence="6">
    <location>
        <begin position="160"/>
        <end position="179"/>
    </location>
</feature>
<dbReference type="PROSITE" id="PS00198">
    <property type="entry name" value="4FE4S_FER_1"/>
    <property type="match status" value="2"/>
</dbReference>
<dbReference type="InterPro" id="IPR004017">
    <property type="entry name" value="Cys_rich_dom"/>
</dbReference>
<feature type="transmembrane region" description="Helical" evidence="6">
    <location>
        <begin position="74"/>
        <end position="93"/>
    </location>
</feature>
<keyword evidence="6" id="KW-1133">Transmembrane helix</keyword>
<evidence type="ECO:0000256" key="2">
    <source>
        <dbReference type="ARBA" id="ARBA00022723"/>
    </source>
</evidence>
<feature type="transmembrane region" description="Helical" evidence="6">
    <location>
        <begin position="221"/>
        <end position="237"/>
    </location>
</feature>
<dbReference type="PANTHER" id="PTHR43255">
    <property type="entry name" value="IRON-SULFUR-BINDING OXIDOREDUCTASE FADF-RELATED-RELATED"/>
    <property type="match status" value="1"/>
</dbReference>
<dbReference type="SUPFAM" id="SSF46548">
    <property type="entry name" value="alpha-helical ferredoxin"/>
    <property type="match status" value="1"/>
</dbReference>
<reference evidence="8" key="1">
    <citation type="submission" date="2020-07" db="EMBL/GenBank/DDBJ databases">
        <title>Huge and variable diversity of episymbiotic CPR bacteria and DPANN archaea in groundwater ecosystems.</title>
        <authorList>
            <person name="He C.Y."/>
            <person name="Keren R."/>
            <person name="Whittaker M."/>
            <person name="Farag I.F."/>
            <person name="Doudna J."/>
            <person name="Cate J.H.D."/>
            <person name="Banfield J.F."/>
        </authorList>
    </citation>
    <scope>NUCLEOTIDE SEQUENCE</scope>
    <source>
        <strain evidence="8">NC_groundwater_1664_Pr3_B-0.1um_52_9</strain>
    </source>
</reference>
<evidence type="ECO:0000313" key="9">
    <source>
        <dbReference type="Proteomes" id="UP000807825"/>
    </source>
</evidence>
<dbReference type="InterPro" id="IPR017896">
    <property type="entry name" value="4Fe4S_Fe-S-bd"/>
</dbReference>
<feature type="domain" description="4Fe-4S ferredoxin-type" evidence="7">
    <location>
        <begin position="347"/>
        <end position="377"/>
    </location>
</feature>
<comment type="caution">
    <text evidence="8">The sequence shown here is derived from an EMBL/GenBank/DDBJ whole genome shotgun (WGS) entry which is preliminary data.</text>
</comment>
<feature type="non-terminal residue" evidence="8">
    <location>
        <position position="524"/>
    </location>
</feature>
<feature type="transmembrane region" description="Helical" evidence="6">
    <location>
        <begin position="99"/>
        <end position="120"/>
    </location>
</feature>
<dbReference type="Gene3D" id="1.10.1060.10">
    <property type="entry name" value="Alpha-helical ferredoxin"/>
    <property type="match status" value="1"/>
</dbReference>
<feature type="transmembrane region" description="Helical" evidence="6">
    <location>
        <begin position="12"/>
        <end position="36"/>
    </location>
</feature>
<keyword evidence="4" id="KW-0408">Iron</keyword>
<dbReference type="Pfam" id="PF13187">
    <property type="entry name" value="Fer4_9"/>
    <property type="match status" value="1"/>
</dbReference>
<dbReference type="InterPro" id="IPR009051">
    <property type="entry name" value="Helical_ferredxn"/>
</dbReference>
<dbReference type="GO" id="GO:0005886">
    <property type="term" value="C:plasma membrane"/>
    <property type="evidence" value="ECO:0007669"/>
    <property type="project" value="TreeGrafter"/>
</dbReference>
<dbReference type="Proteomes" id="UP000807825">
    <property type="component" value="Unassembled WGS sequence"/>
</dbReference>
<proteinExistence type="predicted"/>
<dbReference type="EMBL" id="JACRDE010000395">
    <property type="protein sequence ID" value="MBI5250852.1"/>
    <property type="molecule type" value="Genomic_DNA"/>
</dbReference>
<dbReference type="Pfam" id="PF02754">
    <property type="entry name" value="CCG"/>
    <property type="match status" value="1"/>
</dbReference>
<keyword evidence="1" id="KW-0004">4Fe-4S</keyword>
<keyword evidence="3" id="KW-0560">Oxidoreductase</keyword>
<name>A0A9D6V8B0_9BACT</name>
<protein>
    <submittedName>
        <fullName evidence="8">(Fe-S)-binding protein</fullName>
    </submittedName>
</protein>
<evidence type="ECO:0000256" key="4">
    <source>
        <dbReference type="ARBA" id="ARBA00023004"/>
    </source>
</evidence>
<dbReference type="PROSITE" id="PS51379">
    <property type="entry name" value="4FE4S_FER_2"/>
    <property type="match status" value="2"/>
</dbReference>
<dbReference type="AlphaFoldDB" id="A0A9D6V8B0"/>
<dbReference type="GO" id="GO:0016491">
    <property type="term" value="F:oxidoreductase activity"/>
    <property type="evidence" value="ECO:0007669"/>
    <property type="project" value="UniProtKB-KW"/>
</dbReference>
<evidence type="ECO:0000259" key="7">
    <source>
        <dbReference type="PROSITE" id="PS51379"/>
    </source>
</evidence>
<dbReference type="Gene3D" id="1.20.950.20">
    <property type="entry name" value="Transmembrane di-heme cytochromes, Chain C"/>
    <property type="match status" value="1"/>
</dbReference>
<evidence type="ECO:0000256" key="6">
    <source>
        <dbReference type="SAM" id="Phobius"/>
    </source>
</evidence>
<dbReference type="GO" id="GO:0051539">
    <property type="term" value="F:4 iron, 4 sulfur cluster binding"/>
    <property type="evidence" value="ECO:0007669"/>
    <property type="project" value="UniProtKB-KW"/>
</dbReference>
<gene>
    <name evidence="8" type="ORF">HY912_15300</name>
</gene>
<dbReference type="SUPFAM" id="SSF103501">
    <property type="entry name" value="Respiratory nitrate reductase 1 gamma chain"/>
    <property type="match status" value="1"/>
</dbReference>
<evidence type="ECO:0000256" key="1">
    <source>
        <dbReference type="ARBA" id="ARBA00022485"/>
    </source>
</evidence>
<dbReference type="InterPro" id="IPR036197">
    <property type="entry name" value="NarG-like_sf"/>
</dbReference>
<dbReference type="InterPro" id="IPR017900">
    <property type="entry name" value="4Fe4S_Fe_S_CS"/>
</dbReference>
<feature type="domain" description="4Fe-4S ferredoxin-type" evidence="7">
    <location>
        <begin position="286"/>
        <end position="315"/>
    </location>
</feature>
<dbReference type="PANTHER" id="PTHR43255:SF1">
    <property type="entry name" value="IRON-SULFUR-BINDING OXIDOREDUCTASE FADF-RELATED"/>
    <property type="match status" value="1"/>
</dbReference>
<sequence length="524" mass="58302">MTMIEPADVPLAGIPAPIVAAVILFAAVSFFSYVMFRRIDLLRKAMPDFRFSDIGERIRMLLVYGFGQFRQPRYLGAGILHILLFAGFIILSLRSLTLIGRGFSSGFNLPGLTGPIAFAYEALKDYTVLMVLLVCIICIVRRAVFHPARYSHPGGGGHEYEAYVILGLVSCLMITDMVYDGSAFRAQPEAGPLFFPAAALGSLFMAGAGPETLERLHIGGYWAHILVFFGLLNYLPISKHFHVISALPNVFFARLKKGQIKPVKWGAEDWMSLEECGVGRFGAFTWKHVLDFYSCADCGRCSDNCPANAVGRGLSPKMISIKARDYAYKYHPVFGPAPAPGDIKFVGDVITEEEIWSCTTCGACEQECPIFIEYIDKIVDMRRYLLDQGSLPQSLQKPMQQVKKKGNAYGANKVKRAAWAKEIEGCDIRELKKGDSADLLFFVDSCGSFDPRIQEISKSFSRILSKASCDFGILGQDETESGNEIRRLGEEGLFEQVAQKNIEAFQQRQFREIVTFDPHAYNVI</sequence>
<accession>A0A9D6V8B0</accession>
<keyword evidence="6" id="KW-0812">Transmembrane</keyword>
<dbReference type="InterPro" id="IPR051460">
    <property type="entry name" value="HdrC_iron-sulfur_subunit"/>
</dbReference>
<evidence type="ECO:0000256" key="5">
    <source>
        <dbReference type="ARBA" id="ARBA00023014"/>
    </source>
</evidence>
<feature type="transmembrane region" description="Helical" evidence="6">
    <location>
        <begin position="191"/>
        <end position="209"/>
    </location>
</feature>
<evidence type="ECO:0000256" key="3">
    <source>
        <dbReference type="ARBA" id="ARBA00023002"/>
    </source>
</evidence>
<keyword evidence="6" id="KW-0472">Membrane</keyword>
<dbReference type="GO" id="GO:0046872">
    <property type="term" value="F:metal ion binding"/>
    <property type="evidence" value="ECO:0007669"/>
    <property type="project" value="UniProtKB-KW"/>
</dbReference>